<dbReference type="SUPFAM" id="SSF118215">
    <property type="entry name" value="Proton glutamate symport protein"/>
    <property type="match status" value="1"/>
</dbReference>
<feature type="transmembrane region" description="Helical" evidence="7">
    <location>
        <begin position="134"/>
        <end position="153"/>
    </location>
</feature>
<feature type="region of interest" description="Disordered" evidence="6">
    <location>
        <begin position="402"/>
        <end position="424"/>
    </location>
</feature>
<feature type="transmembrane region" description="Helical" evidence="7">
    <location>
        <begin position="244"/>
        <end position="264"/>
    </location>
</feature>
<sequence>MGMTKKPLTSHLLVRVLIGIALGVVCGLFFPEELARVFVTFNGLFSAFLGFLIPLLILGLVTPAIADLGRGAGKWLGLTAALAYGSTVFAGLVAYLVARGTYPWLLGGQRSVEALASPEESGLSSYFVLEIDPVFGVMTALVLAFCLGVGITLIPGDTLHRSMDDLRRIIMRIVELVIIPLLPVYIFGMFLGLTMNGQILTVVTTFLTVTVLALVLTVTLLLLQYTVAGLYTRRNPFVLLKNMLPAYATALGTSSSAATIPVTLRCVQANGVSRPVAGFVVPLAATIHLSGSTLKIVLFSLAIMTITGMPVDDLTYLGFILMLGVTMVAAPGVPGGAIMAAVGVLQGMLGFDETAVALMIATYIAIDSFGTATNVTGDGALATIMQKLIGTRVEGLEPELVITSDDDGAPSATGTAGEGPLRRS</sequence>
<feature type="transmembrane region" description="Helical" evidence="7">
    <location>
        <begin position="314"/>
        <end position="332"/>
    </location>
</feature>
<feature type="transmembrane region" description="Helical" evidence="7">
    <location>
        <begin position="199"/>
        <end position="223"/>
    </location>
</feature>
<dbReference type="Pfam" id="PF00375">
    <property type="entry name" value="SDF"/>
    <property type="match status" value="1"/>
</dbReference>
<keyword evidence="9" id="KW-1185">Reference proteome</keyword>
<dbReference type="InterPro" id="IPR036458">
    <property type="entry name" value="Na:dicarbo_symporter_sf"/>
</dbReference>
<dbReference type="EMBL" id="BJZR01000048">
    <property type="protein sequence ID" value="GEO92540.1"/>
    <property type="molecule type" value="Genomic_DNA"/>
</dbReference>
<feature type="transmembrane region" description="Helical" evidence="7">
    <location>
        <begin position="276"/>
        <end position="302"/>
    </location>
</feature>
<dbReference type="Gene3D" id="1.10.3860.10">
    <property type="entry name" value="Sodium:dicarboxylate symporter"/>
    <property type="match status" value="1"/>
</dbReference>
<evidence type="ECO:0000313" key="9">
    <source>
        <dbReference type="Proteomes" id="UP000321155"/>
    </source>
</evidence>
<evidence type="ECO:0000256" key="4">
    <source>
        <dbReference type="ARBA" id="ARBA00022989"/>
    </source>
</evidence>
<reference evidence="8 9" key="1">
    <citation type="submission" date="2019-07" db="EMBL/GenBank/DDBJ databases">
        <title>Whole genome shotgun sequence of Kocuria flava NBRC 107626.</title>
        <authorList>
            <person name="Hosoyama A."/>
            <person name="Uohara A."/>
            <person name="Ohji S."/>
            <person name="Ichikawa N."/>
        </authorList>
    </citation>
    <scope>NUCLEOTIDE SEQUENCE [LARGE SCALE GENOMIC DNA]</scope>
    <source>
        <strain evidence="8 9">NBRC 107626</strain>
    </source>
</reference>
<name>A0ABQ0X577_9MICC</name>
<feature type="transmembrane region" description="Helical" evidence="7">
    <location>
        <begin position="173"/>
        <end position="193"/>
    </location>
</feature>
<dbReference type="PANTHER" id="PTHR42865:SF8">
    <property type="entry name" value="SERINE_THREONINE TRANSPORTER SSTT"/>
    <property type="match status" value="1"/>
</dbReference>
<keyword evidence="2" id="KW-0813">Transport</keyword>
<feature type="transmembrane region" description="Helical" evidence="7">
    <location>
        <begin position="12"/>
        <end position="31"/>
    </location>
</feature>
<organism evidence="8 9">
    <name type="scientific">Kocuria flava</name>
    <dbReference type="NCBI Taxonomy" id="446860"/>
    <lineage>
        <taxon>Bacteria</taxon>
        <taxon>Bacillati</taxon>
        <taxon>Actinomycetota</taxon>
        <taxon>Actinomycetes</taxon>
        <taxon>Micrococcales</taxon>
        <taxon>Micrococcaceae</taxon>
        <taxon>Kocuria</taxon>
    </lineage>
</organism>
<evidence type="ECO:0000256" key="3">
    <source>
        <dbReference type="ARBA" id="ARBA00022692"/>
    </source>
</evidence>
<proteinExistence type="predicted"/>
<keyword evidence="5 7" id="KW-0472">Membrane</keyword>
<dbReference type="PANTHER" id="PTHR42865">
    <property type="entry name" value="PROTON/GLUTAMATE-ASPARTATE SYMPORTER"/>
    <property type="match status" value="1"/>
</dbReference>
<evidence type="ECO:0000256" key="7">
    <source>
        <dbReference type="SAM" id="Phobius"/>
    </source>
</evidence>
<evidence type="ECO:0000313" key="8">
    <source>
        <dbReference type="EMBL" id="GEO92540.1"/>
    </source>
</evidence>
<feature type="transmembrane region" description="Helical" evidence="7">
    <location>
        <begin position="43"/>
        <end position="63"/>
    </location>
</feature>
<gene>
    <name evidence="8" type="ORF">KFL01_18460</name>
</gene>
<keyword evidence="4 7" id="KW-1133">Transmembrane helix</keyword>
<dbReference type="PRINTS" id="PR00173">
    <property type="entry name" value="EDTRNSPORT"/>
</dbReference>
<dbReference type="Proteomes" id="UP000321155">
    <property type="component" value="Unassembled WGS sequence"/>
</dbReference>
<evidence type="ECO:0000256" key="1">
    <source>
        <dbReference type="ARBA" id="ARBA00004141"/>
    </source>
</evidence>
<comment type="subcellular location">
    <subcellularLocation>
        <location evidence="1">Membrane</location>
        <topology evidence="1">Multi-pass membrane protein</topology>
    </subcellularLocation>
</comment>
<protein>
    <submittedName>
        <fullName evidence="8">Sodium:proton antiporter</fullName>
    </submittedName>
</protein>
<evidence type="ECO:0000256" key="2">
    <source>
        <dbReference type="ARBA" id="ARBA00022448"/>
    </source>
</evidence>
<comment type="caution">
    <text evidence="8">The sequence shown here is derived from an EMBL/GenBank/DDBJ whole genome shotgun (WGS) entry which is preliminary data.</text>
</comment>
<accession>A0ABQ0X577</accession>
<feature type="transmembrane region" description="Helical" evidence="7">
    <location>
        <begin position="338"/>
        <end position="366"/>
    </location>
</feature>
<keyword evidence="3 7" id="KW-0812">Transmembrane</keyword>
<evidence type="ECO:0000256" key="6">
    <source>
        <dbReference type="SAM" id="MobiDB-lite"/>
    </source>
</evidence>
<evidence type="ECO:0000256" key="5">
    <source>
        <dbReference type="ARBA" id="ARBA00023136"/>
    </source>
</evidence>
<dbReference type="InterPro" id="IPR001991">
    <property type="entry name" value="Na-dicarboxylate_symporter"/>
</dbReference>
<feature type="transmembrane region" description="Helical" evidence="7">
    <location>
        <begin position="75"/>
        <end position="98"/>
    </location>
</feature>